<feature type="transmembrane region" description="Helical" evidence="9">
    <location>
        <begin position="259"/>
        <end position="280"/>
    </location>
</feature>
<accession>A0A7W4NXW0</accession>
<comment type="caution">
    <text evidence="11">The sequence shown here is derived from an EMBL/GenBank/DDBJ whole genome shotgun (WGS) entry which is preliminary data.</text>
</comment>
<evidence type="ECO:0000256" key="4">
    <source>
        <dbReference type="ARBA" id="ARBA00007931"/>
    </source>
</evidence>
<feature type="domain" description="Peptidase M50" evidence="10">
    <location>
        <begin position="203"/>
        <end position="296"/>
    </location>
</feature>
<comment type="cofactor">
    <cofactor evidence="1">
        <name>Zn(2+)</name>
        <dbReference type="ChEBI" id="CHEBI:29105"/>
    </cofactor>
</comment>
<dbReference type="RefSeq" id="WP_182987603.1">
    <property type="nucleotide sequence ID" value="NZ_JABEQD010000017.1"/>
</dbReference>
<evidence type="ECO:0000256" key="5">
    <source>
        <dbReference type="ARBA" id="ARBA00022692"/>
    </source>
</evidence>
<proteinExistence type="inferred from homology"/>
<dbReference type="EMBL" id="JABEQD010000017">
    <property type="protein sequence ID" value="MBB2170157.1"/>
    <property type="molecule type" value="Genomic_DNA"/>
</dbReference>
<name>A0A7W4NXW0_9PROT</name>
<dbReference type="PANTHER" id="PTHR32347">
    <property type="entry name" value="EFFLUX SYSTEM COMPONENT YKNX-RELATED"/>
    <property type="match status" value="1"/>
</dbReference>
<keyword evidence="8 9" id="KW-0472">Membrane</keyword>
<evidence type="ECO:0000256" key="7">
    <source>
        <dbReference type="ARBA" id="ARBA00023054"/>
    </source>
</evidence>
<keyword evidence="5 9" id="KW-0812">Transmembrane</keyword>
<gene>
    <name evidence="11" type="ORF">HLH36_17725</name>
</gene>
<dbReference type="GO" id="GO:0030313">
    <property type="term" value="C:cell envelope"/>
    <property type="evidence" value="ECO:0007669"/>
    <property type="project" value="UniProtKB-SubCell"/>
</dbReference>
<keyword evidence="6 9" id="KW-1133">Transmembrane helix</keyword>
<evidence type="ECO:0000256" key="9">
    <source>
        <dbReference type="SAM" id="Phobius"/>
    </source>
</evidence>
<evidence type="ECO:0000256" key="1">
    <source>
        <dbReference type="ARBA" id="ARBA00001947"/>
    </source>
</evidence>
<feature type="transmembrane region" description="Helical" evidence="9">
    <location>
        <begin position="433"/>
        <end position="451"/>
    </location>
</feature>
<dbReference type="Pfam" id="PF02163">
    <property type="entry name" value="Peptidase_M50"/>
    <property type="match status" value="1"/>
</dbReference>
<comment type="subcellular location">
    <subcellularLocation>
        <location evidence="3">Cell envelope</location>
    </subcellularLocation>
    <subcellularLocation>
        <location evidence="2">Membrane</location>
        <topology evidence="2">Multi-pass membrane protein</topology>
    </subcellularLocation>
</comment>
<dbReference type="InterPro" id="IPR050465">
    <property type="entry name" value="UPF0194_transport"/>
</dbReference>
<dbReference type="SUPFAM" id="SSF111369">
    <property type="entry name" value="HlyD-like secretion proteins"/>
    <property type="match status" value="1"/>
</dbReference>
<evidence type="ECO:0000256" key="2">
    <source>
        <dbReference type="ARBA" id="ARBA00004141"/>
    </source>
</evidence>
<dbReference type="Proteomes" id="UP000559860">
    <property type="component" value="Unassembled WGS sequence"/>
</dbReference>
<keyword evidence="7" id="KW-0175">Coiled coil</keyword>
<dbReference type="PANTHER" id="PTHR32347:SF23">
    <property type="entry name" value="BLL5650 PROTEIN"/>
    <property type="match status" value="1"/>
</dbReference>
<feature type="transmembrane region" description="Helical" evidence="9">
    <location>
        <begin position="393"/>
        <end position="412"/>
    </location>
</feature>
<evidence type="ECO:0000313" key="12">
    <source>
        <dbReference type="Proteomes" id="UP000559860"/>
    </source>
</evidence>
<sequence>MAFVLSAAGTGASPSAASTVPPAWPALRDDLELLRGPVFAGAPTWTLYDPARHRYIRLGWVEMEILQRWHLADIQAVIADIEATTTLRPGVQDVTDMLLFVRQAELTTAGMPGDSQRLAQRARRPGAVAWLLHHYLFFRVRLCNPDGVLAWAAPHLRWVFTRGFCVGAGTGALISLLLIAQQWATFVQGFARLMTPEGAFGIACALVLSKILHECGHGIAARHFGCRVPSMGVAFLVLWPVLWTDTTDAWRLTRTRDRLVIDCAGMVAETLLAVCASIVWSVLPDGPLRDGAFTLASSTWLLTLSVNLSPLMRFDGYYILSDLLGVPNLQERAFAWTRWRTRRLLFGGDEPPPEPFSRRQGGLLLGYSIATWFYRLFLFTGIALVVYHAVFRALGAVLMGIELWVFLVRPILREAAEWGRRMHSNHRHRRARATALAALAGLASLLVPWRANLRAPAILRAAEQAELYTDDAGVVTAPPVDGSAVVKGQPVLVLRSPALEHDVAVARARLVSLRASLAGRDFDPAQTSSLNDTIDQIAQETAELDHLQASMRLLTVRAPFSGRLVDVPPDIRAGDTLRRHERIGTLVTDTRAVIEAYVDEADIDRLRIGAQARFRPPGGDGAMTDARVVAISAASIGHLESPEAASVYGGHIQARKDENGQLVPDGAVYRVILAPEQAFTSRNPRQPGIAVIRSRPMSLLARVYRRAVALLMGEAGF</sequence>
<dbReference type="GO" id="GO:0006508">
    <property type="term" value="P:proteolysis"/>
    <property type="evidence" value="ECO:0007669"/>
    <property type="project" value="InterPro"/>
</dbReference>
<evidence type="ECO:0000259" key="10">
    <source>
        <dbReference type="Pfam" id="PF02163"/>
    </source>
</evidence>
<keyword evidence="12" id="KW-1185">Reference proteome</keyword>
<feature type="transmembrane region" description="Helical" evidence="9">
    <location>
        <begin position="292"/>
        <end position="311"/>
    </location>
</feature>
<feature type="transmembrane region" description="Helical" evidence="9">
    <location>
        <begin position="159"/>
        <end position="180"/>
    </location>
</feature>
<organism evidence="11 12">
    <name type="scientific">Gluconacetobacter aggeris</name>
    <dbReference type="NCBI Taxonomy" id="1286186"/>
    <lineage>
        <taxon>Bacteria</taxon>
        <taxon>Pseudomonadati</taxon>
        <taxon>Pseudomonadota</taxon>
        <taxon>Alphaproteobacteria</taxon>
        <taxon>Acetobacterales</taxon>
        <taxon>Acetobacteraceae</taxon>
        <taxon>Gluconacetobacter</taxon>
    </lineage>
</organism>
<evidence type="ECO:0000256" key="6">
    <source>
        <dbReference type="ARBA" id="ARBA00022989"/>
    </source>
</evidence>
<evidence type="ECO:0000256" key="3">
    <source>
        <dbReference type="ARBA" id="ARBA00004196"/>
    </source>
</evidence>
<dbReference type="GO" id="GO:0016020">
    <property type="term" value="C:membrane"/>
    <property type="evidence" value="ECO:0007669"/>
    <property type="project" value="UniProtKB-SubCell"/>
</dbReference>
<comment type="similarity">
    <text evidence="4">Belongs to the peptidase M50B family.</text>
</comment>
<evidence type="ECO:0000313" key="11">
    <source>
        <dbReference type="EMBL" id="MBB2170157.1"/>
    </source>
</evidence>
<dbReference type="AlphaFoldDB" id="A0A7W4NXW0"/>
<reference evidence="11 12" key="1">
    <citation type="submission" date="2020-04" db="EMBL/GenBank/DDBJ databases">
        <title>Description of novel Gluconacetobacter.</title>
        <authorList>
            <person name="Sombolestani A."/>
        </authorList>
    </citation>
    <scope>NUCLEOTIDE SEQUENCE [LARGE SCALE GENOMIC DNA]</scope>
    <source>
        <strain evidence="11 12">LMG 27801</strain>
    </source>
</reference>
<dbReference type="InterPro" id="IPR008915">
    <property type="entry name" value="Peptidase_M50"/>
</dbReference>
<feature type="transmembrane region" description="Helical" evidence="9">
    <location>
        <begin position="364"/>
        <end position="387"/>
    </location>
</feature>
<evidence type="ECO:0000256" key="8">
    <source>
        <dbReference type="ARBA" id="ARBA00023136"/>
    </source>
</evidence>
<protein>
    <submittedName>
        <fullName evidence="11">HlyD family efflux transporter periplasmic adaptor subunit</fullName>
    </submittedName>
</protein>